<feature type="transmembrane region" description="Helical" evidence="2">
    <location>
        <begin position="22"/>
        <end position="41"/>
    </location>
</feature>
<evidence type="ECO:0000313" key="3">
    <source>
        <dbReference type="EMBL" id="QFU81354.1"/>
    </source>
</evidence>
<dbReference type="GO" id="GO:0015225">
    <property type="term" value="F:biotin transmembrane transporter activity"/>
    <property type="evidence" value="ECO:0007669"/>
    <property type="project" value="UniProtKB-UniRule"/>
</dbReference>
<organism evidence="3 4">
    <name type="scientific">Natronorubrum aibiense</name>
    <dbReference type="NCBI Taxonomy" id="348826"/>
    <lineage>
        <taxon>Archaea</taxon>
        <taxon>Methanobacteriati</taxon>
        <taxon>Methanobacteriota</taxon>
        <taxon>Stenosarchaea group</taxon>
        <taxon>Halobacteria</taxon>
        <taxon>Halobacteriales</taxon>
        <taxon>Natrialbaceae</taxon>
        <taxon>Natronorubrum</taxon>
    </lineage>
</organism>
<keyword evidence="1" id="KW-1003">Cell membrane</keyword>
<dbReference type="KEGG" id="nas:GCU68_01685"/>
<accession>A0A5P9NZP2</accession>
<feature type="transmembrane region" description="Helical" evidence="2">
    <location>
        <begin position="100"/>
        <end position="116"/>
    </location>
</feature>
<keyword evidence="2" id="KW-0812">Transmembrane</keyword>
<dbReference type="OrthoDB" id="50443at2157"/>
<dbReference type="AlphaFoldDB" id="A0A5P9NZP2"/>
<keyword evidence="2" id="KW-1133">Transmembrane helix</keyword>
<keyword evidence="1" id="KW-0813">Transport</keyword>
<sequence length="196" mass="19950">MATEHNSVALVDGDVVRQFARAALLAALLGAAAPVSIPIPLSAAPPITLQVLFVFLAGLVLGPVWGPISLLLYLAAGAIGLPVFSGMSAGLGVLVGNTAGYLWSYPLAAGLIGLVIHRDTELRDPAAVSLPVVIVALVAGTILIYGMGTGYMAWLLEIGAWEAITLGALPFIPGELLKIAAAIAIVKSGRIGPVRS</sequence>
<feature type="transmembrane region" description="Helical" evidence="2">
    <location>
        <begin position="47"/>
        <end position="65"/>
    </location>
</feature>
<gene>
    <name evidence="3" type="ORF">GCU68_01685</name>
</gene>
<keyword evidence="4" id="KW-1185">Reference proteome</keyword>
<keyword evidence="1 2" id="KW-0472">Membrane</keyword>
<dbReference type="RefSeq" id="WP_152938737.1">
    <property type="nucleotide sequence ID" value="NZ_CP045488.1"/>
</dbReference>
<evidence type="ECO:0000256" key="2">
    <source>
        <dbReference type="SAM" id="Phobius"/>
    </source>
</evidence>
<dbReference type="GO" id="GO:0005886">
    <property type="term" value="C:plasma membrane"/>
    <property type="evidence" value="ECO:0007669"/>
    <property type="project" value="UniProtKB-SubCell"/>
</dbReference>
<name>A0A5P9NZP2_9EURY</name>
<dbReference type="PANTHER" id="PTHR34295:SF1">
    <property type="entry name" value="BIOTIN TRANSPORTER BIOY"/>
    <property type="match status" value="1"/>
</dbReference>
<dbReference type="GeneID" id="42299720"/>
<comment type="subcellular location">
    <subcellularLocation>
        <location evidence="1">Cell membrane</location>
        <topology evidence="1">Multi-pass membrane protein</topology>
    </subcellularLocation>
</comment>
<comment type="similarity">
    <text evidence="1">Belongs to the BioY family.</text>
</comment>
<dbReference type="PANTHER" id="PTHR34295">
    <property type="entry name" value="BIOTIN TRANSPORTER BIOY"/>
    <property type="match status" value="1"/>
</dbReference>
<dbReference type="PIRSF" id="PIRSF016661">
    <property type="entry name" value="BioY"/>
    <property type="match status" value="1"/>
</dbReference>
<dbReference type="Gene3D" id="1.10.1760.20">
    <property type="match status" value="1"/>
</dbReference>
<protein>
    <submittedName>
        <fullName evidence="3">Biotin transporter BioY</fullName>
    </submittedName>
</protein>
<dbReference type="EMBL" id="CP045488">
    <property type="protein sequence ID" value="QFU81354.1"/>
    <property type="molecule type" value="Genomic_DNA"/>
</dbReference>
<reference evidence="3 4" key="1">
    <citation type="journal article" date="2007" name="Int. J. Syst. Evol. Microbiol.">
        <title>Natronorubrum sulfidifaciens sp. nov., an extremely haloalkaliphilic archaeon isolated from Aiding salt lake in Xin-Jiang, China.</title>
        <authorList>
            <person name="Cui H.L."/>
            <person name="Tohty D."/>
            <person name="Liu H.C."/>
            <person name="Liu S.J."/>
            <person name="Oren A."/>
            <person name="Zhou P.J."/>
        </authorList>
    </citation>
    <scope>NUCLEOTIDE SEQUENCE [LARGE SCALE GENOMIC DNA]</scope>
    <source>
        <strain evidence="3 4">7-3</strain>
    </source>
</reference>
<proteinExistence type="inferred from homology"/>
<evidence type="ECO:0000313" key="4">
    <source>
        <dbReference type="Proteomes" id="UP000326170"/>
    </source>
</evidence>
<feature type="transmembrane region" description="Helical" evidence="2">
    <location>
        <begin position="128"/>
        <end position="148"/>
    </location>
</feature>
<feature type="transmembrane region" description="Helical" evidence="2">
    <location>
        <begin position="168"/>
        <end position="186"/>
    </location>
</feature>
<dbReference type="Proteomes" id="UP000326170">
    <property type="component" value="Chromosome"/>
</dbReference>
<dbReference type="InterPro" id="IPR003784">
    <property type="entry name" value="BioY"/>
</dbReference>
<dbReference type="Pfam" id="PF02632">
    <property type="entry name" value="BioY"/>
    <property type="match status" value="1"/>
</dbReference>
<evidence type="ECO:0000256" key="1">
    <source>
        <dbReference type="PIRNR" id="PIRNR016661"/>
    </source>
</evidence>